<gene>
    <name evidence="1" type="ORF">ZIOFF_065994</name>
</gene>
<protein>
    <submittedName>
        <fullName evidence="1">Uncharacterized protein</fullName>
    </submittedName>
</protein>
<reference evidence="1 2" key="1">
    <citation type="submission" date="2020-08" db="EMBL/GenBank/DDBJ databases">
        <title>Plant Genome Project.</title>
        <authorList>
            <person name="Zhang R.-G."/>
        </authorList>
    </citation>
    <scope>NUCLEOTIDE SEQUENCE [LARGE SCALE GENOMIC DNA]</scope>
    <source>
        <tissue evidence="1">Rhizome</tissue>
    </source>
</reference>
<dbReference type="PANTHER" id="PTHR48476:SF1">
    <property type="entry name" value="SHORT-CHAIN DEHYDROGENASE TIC 32, CHLOROPLASTIC-LIKE"/>
    <property type="match status" value="1"/>
</dbReference>
<dbReference type="InterPro" id="IPR036291">
    <property type="entry name" value="NAD(P)-bd_dom_sf"/>
</dbReference>
<keyword evidence="2" id="KW-1185">Reference proteome</keyword>
<dbReference type="PANTHER" id="PTHR48476">
    <property type="entry name" value="SHORT-CHAIN DEHYDROGENASE TIC 32, CHLOROPLASTIC-LIKE"/>
    <property type="match status" value="1"/>
</dbReference>
<dbReference type="SUPFAM" id="SSF51735">
    <property type="entry name" value="NAD(P)-binding Rossmann-fold domains"/>
    <property type="match status" value="1"/>
</dbReference>
<comment type="caution">
    <text evidence="1">The sequence shown here is derived from an EMBL/GenBank/DDBJ whole genome shotgun (WGS) entry which is preliminary data.</text>
</comment>
<dbReference type="AlphaFoldDB" id="A0A8J5KHI8"/>
<dbReference type="Proteomes" id="UP000734854">
    <property type="component" value="Unassembled WGS sequence"/>
</dbReference>
<proteinExistence type="predicted"/>
<dbReference type="Gene3D" id="3.40.50.720">
    <property type="entry name" value="NAD(P)-binding Rossmann-like Domain"/>
    <property type="match status" value="2"/>
</dbReference>
<organism evidence="1 2">
    <name type="scientific">Zingiber officinale</name>
    <name type="common">Ginger</name>
    <name type="synonym">Amomum zingiber</name>
    <dbReference type="NCBI Taxonomy" id="94328"/>
    <lineage>
        <taxon>Eukaryota</taxon>
        <taxon>Viridiplantae</taxon>
        <taxon>Streptophyta</taxon>
        <taxon>Embryophyta</taxon>
        <taxon>Tracheophyta</taxon>
        <taxon>Spermatophyta</taxon>
        <taxon>Magnoliopsida</taxon>
        <taxon>Liliopsida</taxon>
        <taxon>Zingiberales</taxon>
        <taxon>Zingiberaceae</taxon>
        <taxon>Zingiber</taxon>
    </lineage>
</organism>
<evidence type="ECO:0000313" key="1">
    <source>
        <dbReference type="EMBL" id="KAG6476747.1"/>
    </source>
</evidence>
<dbReference type="EMBL" id="JACMSC010000018">
    <property type="protein sequence ID" value="KAG6476747.1"/>
    <property type="molecule type" value="Genomic_DNA"/>
</dbReference>
<sequence>MIQTVGSSKEHCSSFTPSGQLWHYRECLARKHLTDPISTLHELHYRASQAKATTNNIASFPLLLHRISLILSLISLFCCFAEREAKGYWREATGIKGPSGFGSGNTAEQVTEGIDASRLTVIVTSTFLFISSHFVYFHSGSSGIGVETARVLALRGAHVIIGARNLEAANAVKQNILNSIPSARIDIIQIELKLLSSLKYKQRWCHFLLTNLLLEKLKTTAKKTGIESCIVNLSSVAHVGPYNEGIKFDKLNDKKAYNDMMAYGQSNLANILHSNELARCWKVRRHCLLRMQQKKRKKWSIPHEKY</sequence>
<evidence type="ECO:0000313" key="2">
    <source>
        <dbReference type="Proteomes" id="UP000734854"/>
    </source>
</evidence>
<accession>A0A8J5KHI8</accession>
<dbReference type="InterPro" id="IPR055280">
    <property type="entry name" value="TIC32"/>
</dbReference>
<name>A0A8J5KHI8_ZINOF</name>